<reference evidence="1 2" key="1">
    <citation type="submission" date="2018-04" db="EMBL/GenBank/DDBJ databases">
        <title>Genomic Encyclopedia of Type Strains, Phase IV (KMG-IV): sequencing the most valuable type-strain genomes for metagenomic binning, comparative biology and taxonomic classification.</title>
        <authorList>
            <person name="Goeker M."/>
        </authorList>
    </citation>
    <scope>NUCLEOTIDE SEQUENCE [LARGE SCALE GENOMIC DNA]</scope>
    <source>
        <strain evidence="1 2">DSM 104150</strain>
    </source>
</reference>
<organism evidence="1 2">
    <name type="scientific">Sinimarinibacterium flocculans</name>
    <dbReference type="NCBI Taxonomy" id="985250"/>
    <lineage>
        <taxon>Bacteria</taxon>
        <taxon>Pseudomonadati</taxon>
        <taxon>Pseudomonadota</taxon>
        <taxon>Gammaproteobacteria</taxon>
        <taxon>Nevskiales</taxon>
        <taxon>Nevskiaceae</taxon>
        <taxon>Sinimarinibacterium</taxon>
    </lineage>
</organism>
<protein>
    <submittedName>
        <fullName evidence="1">Uncharacterized protein</fullName>
    </submittedName>
</protein>
<dbReference type="Proteomes" id="UP000248330">
    <property type="component" value="Unassembled WGS sequence"/>
</dbReference>
<evidence type="ECO:0000313" key="2">
    <source>
        <dbReference type="Proteomes" id="UP000248330"/>
    </source>
</evidence>
<evidence type="ECO:0000313" key="1">
    <source>
        <dbReference type="EMBL" id="PXV69557.1"/>
    </source>
</evidence>
<name>A0A318EAF0_9GAMM</name>
<sequence>MQGFEPVWRALPAGVFLGASLFLGACGGGGGGDGDNAIDPADADALTQALAVKVSDSQAVLVAGDLPASSEDDAAPVVVPGDEAVDARAGSTVELAVDVTSSDGADLSALFAKVPGAADYFQATLAPGGSKRLPGGKLLTALVVSVTLPQNVRDGRFCFSIKVADSTGLISNLAEVCVDVGEPDDSGAQVVEALQGTWYLACNVGDGESFSGSLEVSGNTITTTESLYLNTDCSGSPVDSYQETLEFAVGAQAQASDGGDAFEIDITNLSEGGTALCLIRVEQSRFLLGCGDESVRATVLENEFTREPESSAKACFNPVLYETGTQVVEQVRRTFREQDPGGPTPVGGIIGQGEFTRTTNTLGPGSFNGRNVVELQFDEVGDASVIYEGEESGTEYVEVDAAAPSLGFAGVQYVSQVRESYDPPILFPFNLQEGESLTYTISFNEVDINEDTGELEESSGTFPLTVTYAGREVVNVAAGAIETCRFEFFVPGGDDGEDDPFTEFLGVGTGLEVLFYETDPATGVETDRDELVGATINGVTVY</sequence>
<gene>
    <name evidence="1" type="ORF">C8D93_103131</name>
</gene>
<keyword evidence="2" id="KW-1185">Reference proteome</keyword>
<proteinExistence type="predicted"/>
<dbReference type="AlphaFoldDB" id="A0A318EAF0"/>
<dbReference type="EMBL" id="QICN01000003">
    <property type="protein sequence ID" value="PXV69557.1"/>
    <property type="molecule type" value="Genomic_DNA"/>
</dbReference>
<comment type="caution">
    <text evidence="1">The sequence shown here is derived from an EMBL/GenBank/DDBJ whole genome shotgun (WGS) entry which is preliminary data.</text>
</comment>
<accession>A0A318EAF0</accession>